<protein>
    <submittedName>
        <fullName evidence="2">Uncharacterized protein</fullName>
    </submittedName>
</protein>
<proteinExistence type="predicted"/>
<keyword evidence="3" id="KW-1185">Reference proteome</keyword>
<evidence type="ECO:0000256" key="1">
    <source>
        <dbReference type="SAM" id="Phobius"/>
    </source>
</evidence>
<evidence type="ECO:0000313" key="2">
    <source>
        <dbReference type="EMBL" id="TWU55184.1"/>
    </source>
</evidence>
<evidence type="ECO:0000313" key="3">
    <source>
        <dbReference type="Proteomes" id="UP000317977"/>
    </source>
</evidence>
<dbReference type="Proteomes" id="UP000317977">
    <property type="component" value="Unassembled WGS sequence"/>
</dbReference>
<accession>A0A5C6F3M4</accession>
<keyword evidence="1" id="KW-1133">Transmembrane helix</keyword>
<gene>
    <name evidence="2" type="ORF">Poly59_14800</name>
</gene>
<dbReference type="AlphaFoldDB" id="A0A5C6F3M4"/>
<dbReference type="EMBL" id="SJPX01000002">
    <property type="protein sequence ID" value="TWU55184.1"/>
    <property type="molecule type" value="Genomic_DNA"/>
</dbReference>
<organism evidence="2 3">
    <name type="scientific">Rubripirellula reticaptiva</name>
    <dbReference type="NCBI Taxonomy" id="2528013"/>
    <lineage>
        <taxon>Bacteria</taxon>
        <taxon>Pseudomonadati</taxon>
        <taxon>Planctomycetota</taxon>
        <taxon>Planctomycetia</taxon>
        <taxon>Pirellulales</taxon>
        <taxon>Pirellulaceae</taxon>
        <taxon>Rubripirellula</taxon>
    </lineage>
</organism>
<name>A0A5C6F3M4_9BACT</name>
<comment type="caution">
    <text evidence="2">The sequence shown here is derived from an EMBL/GenBank/DDBJ whole genome shotgun (WGS) entry which is preliminary data.</text>
</comment>
<feature type="transmembrane region" description="Helical" evidence="1">
    <location>
        <begin position="40"/>
        <end position="60"/>
    </location>
</feature>
<reference evidence="2 3" key="1">
    <citation type="submission" date="2019-02" db="EMBL/GenBank/DDBJ databases">
        <title>Deep-cultivation of Planctomycetes and their phenomic and genomic characterization uncovers novel biology.</title>
        <authorList>
            <person name="Wiegand S."/>
            <person name="Jogler M."/>
            <person name="Boedeker C."/>
            <person name="Pinto D."/>
            <person name="Vollmers J."/>
            <person name="Rivas-Marin E."/>
            <person name="Kohn T."/>
            <person name="Peeters S.H."/>
            <person name="Heuer A."/>
            <person name="Rast P."/>
            <person name="Oberbeckmann S."/>
            <person name="Bunk B."/>
            <person name="Jeske O."/>
            <person name="Meyerdierks A."/>
            <person name="Storesund J.E."/>
            <person name="Kallscheuer N."/>
            <person name="Luecker S."/>
            <person name="Lage O.M."/>
            <person name="Pohl T."/>
            <person name="Merkel B.J."/>
            <person name="Hornburger P."/>
            <person name="Mueller R.-W."/>
            <person name="Bruemmer F."/>
            <person name="Labrenz M."/>
            <person name="Spormann A.M."/>
            <person name="Op Den Camp H."/>
            <person name="Overmann J."/>
            <person name="Amann R."/>
            <person name="Jetten M.S.M."/>
            <person name="Mascher T."/>
            <person name="Medema M.H."/>
            <person name="Devos D.P."/>
            <person name="Kaster A.-K."/>
            <person name="Ovreas L."/>
            <person name="Rohde M."/>
            <person name="Galperin M.Y."/>
            <person name="Jogler C."/>
        </authorList>
    </citation>
    <scope>NUCLEOTIDE SEQUENCE [LARGE SCALE GENOMIC DNA]</scope>
    <source>
        <strain evidence="2 3">Poly59</strain>
    </source>
</reference>
<keyword evidence="1" id="KW-0812">Transmembrane</keyword>
<keyword evidence="1" id="KW-0472">Membrane</keyword>
<sequence>MSVPASYSQECEPMENNAELQGLPIVARPTGVCCASLTRLATPVMALVAVGAISVAAFFAGQLSQTQAQYSANDLPFLHADSAVSSENFSMATGAVDQEAEGLFVLDHNSGLLQCSVIYPRMGRFMSQFTANVADALGTGGKGGSYLMLTGRADFPRSSNNPVGSTIVYVMDTATGNYASYYVPFNRQAMTSGQVQQGLLMLIATGSANPVIDRDALR</sequence>